<keyword evidence="2" id="KW-1185">Reference proteome</keyword>
<reference evidence="1 2" key="1">
    <citation type="submission" date="2019-09" db="EMBL/GenBank/DDBJ databases">
        <title>Genome sequence of Rhodovastum atsumiense, a diverse member of the Acetobacteraceae family of non-sulfur purple photosynthetic bacteria.</title>
        <authorList>
            <person name="Meyer T."/>
            <person name="Kyndt J."/>
        </authorList>
    </citation>
    <scope>NUCLEOTIDE SEQUENCE [LARGE SCALE GENOMIC DNA]</scope>
    <source>
        <strain evidence="1 2">DSM 21279</strain>
    </source>
</reference>
<dbReference type="GO" id="GO:0004061">
    <property type="term" value="F:arylformamidase activity"/>
    <property type="evidence" value="ECO:0007669"/>
    <property type="project" value="InterPro"/>
</dbReference>
<dbReference type="Pfam" id="PF04199">
    <property type="entry name" value="Cyclase"/>
    <property type="match status" value="1"/>
</dbReference>
<accession>A0A5M6IWX9</accession>
<dbReference type="Gene3D" id="3.50.30.50">
    <property type="entry name" value="Putative cyclase"/>
    <property type="match status" value="1"/>
</dbReference>
<evidence type="ECO:0000313" key="2">
    <source>
        <dbReference type="Proteomes" id="UP000325255"/>
    </source>
</evidence>
<dbReference type="GO" id="GO:0019441">
    <property type="term" value="P:L-tryptophan catabolic process to kynurenine"/>
    <property type="evidence" value="ECO:0007669"/>
    <property type="project" value="InterPro"/>
</dbReference>
<evidence type="ECO:0000313" key="1">
    <source>
        <dbReference type="EMBL" id="KAA5612751.1"/>
    </source>
</evidence>
<proteinExistence type="predicted"/>
<dbReference type="InterPro" id="IPR037175">
    <property type="entry name" value="KFase_sf"/>
</dbReference>
<comment type="caution">
    <text evidence="1">The sequence shown here is derived from an EMBL/GenBank/DDBJ whole genome shotgun (WGS) entry which is preliminary data.</text>
</comment>
<dbReference type="EMBL" id="VWPK01000010">
    <property type="protein sequence ID" value="KAA5612751.1"/>
    <property type="molecule type" value="Genomic_DNA"/>
</dbReference>
<dbReference type="InterPro" id="IPR007325">
    <property type="entry name" value="KFase/CYL"/>
</dbReference>
<gene>
    <name evidence="1" type="ORF">F1189_08430</name>
</gene>
<dbReference type="Proteomes" id="UP000325255">
    <property type="component" value="Unassembled WGS sequence"/>
</dbReference>
<protein>
    <submittedName>
        <fullName evidence="1">Cyclase family protein</fullName>
    </submittedName>
</protein>
<dbReference type="RefSeq" id="WP_150040284.1">
    <property type="nucleotide sequence ID" value="NZ_OW485601.1"/>
</dbReference>
<dbReference type="SUPFAM" id="SSF102198">
    <property type="entry name" value="Putative cyclase"/>
    <property type="match status" value="1"/>
</dbReference>
<dbReference type="PANTHER" id="PTHR31118">
    <property type="entry name" value="CYCLASE-LIKE PROTEIN 2"/>
    <property type="match status" value="1"/>
</dbReference>
<name>A0A5M6IWX9_9PROT</name>
<sequence>MCVAGCDEAMHRALSRRRLFRRAAAGAVLATGLRAEVVSAATPPTRFEKVIDLTHTLDPAFPTFFGTSGIELRTRFSYRKDGLNFLQWVLDEHSGTHIDAPLHFSENGADASALPIVDLVVPLAVIDVAAQAAANADYAVTPDDIKAWEERNGRLPDRAAVAIHTGWAQHLGTAKYRNEGPDGKLHFPGVHPAAAEVLIRERSVTGLLIDTLSFDIGATKDFPTHVLWLPSGRWGAENVANLDQVPPVGATIVVGGPKIRGATGGPSRLIALV</sequence>
<dbReference type="AlphaFoldDB" id="A0A5M6IWX9"/>
<dbReference type="PANTHER" id="PTHR31118:SF12">
    <property type="entry name" value="CYCLASE-LIKE PROTEIN 2"/>
    <property type="match status" value="1"/>
</dbReference>
<organism evidence="1 2">
    <name type="scientific">Rhodovastum atsumiense</name>
    <dbReference type="NCBI Taxonomy" id="504468"/>
    <lineage>
        <taxon>Bacteria</taxon>
        <taxon>Pseudomonadati</taxon>
        <taxon>Pseudomonadota</taxon>
        <taxon>Alphaproteobacteria</taxon>
        <taxon>Acetobacterales</taxon>
        <taxon>Acetobacteraceae</taxon>
        <taxon>Rhodovastum</taxon>
    </lineage>
</organism>
<dbReference type="OrthoDB" id="9777007at2"/>